<reference evidence="3" key="1">
    <citation type="journal article" date="2022" name="Int. J. Mol. Sci.">
        <title>Draft Genome of Tanacetum Coccineum: Genomic Comparison of Closely Related Tanacetum-Family Plants.</title>
        <authorList>
            <person name="Yamashiro T."/>
            <person name="Shiraishi A."/>
            <person name="Nakayama K."/>
            <person name="Satake H."/>
        </authorList>
    </citation>
    <scope>NUCLEOTIDE SEQUENCE</scope>
</reference>
<evidence type="ECO:0000256" key="1">
    <source>
        <dbReference type="SAM" id="MobiDB-lite"/>
    </source>
</evidence>
<feature type="compositionally biased region" description="Low complexity" evidence="1">
    <location>
        <begin position="29"/>
        <end position="46"/>
    </location>
</feature>
<dbReference type="InterPro" id="IPR013103">
    <property type="entry name" value="RVT_2"/>
</dbReference>
<sequence length="580" mass="65830">MSQPANDDFSQHLSDDEASYHKDALDNGTATNQPKQQQQQQHIPTTTTISNIKLPILKKEEYDIWAMEMEHYLEYIGNDVSKEDAESCFKTHMFKAFTISSSEVRKGYGQIPTITLQLEALRFFEQELTSTSIYLQSAQKCVPSTMRNTKEKAESRKSSTNSKKEEILTERQQEKKATSTDTSEDNPKILAFRRELEEIALKHLVNVSENTTTSTPLVNTGNEPVNPGSFDLDDSPMLELEIFHKSDTGIFDEASYNEEGVITDFNSLPTEIEVSPTPTLRIYNIHPKSQILGDPKSDVQTRSKEEPKKISKALQDDSWVQAIQEELLQFKLQQVLVLVDLPHGMKVIGTKWVYRNKRDERGVVVRNKARLVAQGYTQEEGINYDEVFALVARIEAIRLFLAFASFMGFIVYQMDIKGPFLYGIIDEEVYVSQPPGFVDPVYPKKVYKGQEGYHAGSSMSSMGELTFFLGLQVKQNKAGVFIFQDKYVAKILKKFDLVNVKTAITPMETKVALTKDEEAVDVDVHLYRSMIGHSQDFTSQCCEENHLMIMVGPTLTRNPQQVVVNFLDKDLSHGNARNRP</sequence>
<reference evidence="3" key="2">
    <citation type="submission" date="2022-01" db="EMBL/GenBank/DDBJ databases">
        <authorList>
            <person name="Yamashiro T."/>
            <person name="Shiraishi A."/>
            <person name="Satake H."/>
            <person name="Nakayama K."/>
        </authorList>
    </citation>
    <scope>NUCLEOTIDE SEQUENCE</scope>
</reference>
<feature type="region of interest" description="Disordered" evidence="1">
    <location>
        <begin position="144"/>
        <end position="188"/>
    </location>
</feature>
<dbReference type="Proteomes" id="UP001151760">
    <property type="component" value="Unassembled WGS sequence"/>
</dbReference>
<accession>A0ABQ5DTU6</accession>
<protein>
    <submittedName>
        <fullName evidence="3">Ribonuclease H-like domain-containing protein</fullName>
    </submittedName>
</protein>
<proteinExistence type="predicted"/>
<feature type="region of interest" description="Disordered" evidence="1">
    <location>
        <begin position="1"/>
        <end position="46"/>
    </location>
</feature>
<gene>
    <name evidence="3" type="ORF">Tco_0951004</name>
</gene>
<dbReference type="Pfam" id="PF07727">
    <property type="entry name" value="RVT_2"/>
    <property type="match status" value="1"/>
</dbReference>
<name>A0ABQ5DTU6_9ASTR</name>
<comment type="caution">
    <text evidence="3">The sequence shown here is derived from an EMBL/GenBank/DDBJ whole genome shotgun (WGS) entry which is preliminary data.</text>
</comment>
<feature type="compositionally biased region" description="Basic and acidic residues" evidence="1">
    <location>
        <begin position="148"/>
        <end position="178"/>
    </location>
</feature>
<evidence type="ECO:0000313" key="3">
    <source>
        <dbReference type="EMBL" id="GJT42289.1"/>
    </source>
</evidence>
<evidence type="ECO:0000313" key="4">
    <source>
        <dbReference type="Proteomes" id="UP001151760"/>
    </source>
</evidence>
<dbReference type="EMBL" id="BQNB010015633">
    <property type="protein sequence ID" value="GJT42289.1"/>
    <property type="molecule type" value="Genomic_DNA"/>
</dbReference>
<feature type="compositionally biased region" description="Basic and acidic residues" evidence="1">
    <location>
        <begin position="9"/>
        <end position="25"/>
    </location>
</feature>
<keyword evidence="4" id="KW-1185">Reference proteome</keyword>
<evidence type="ECO:0000259" key="2">
    <source>
        <dbReference type="Pfam" id="PF07727"/>
    </source>
</evidence>
<organism evidence="3 4">
    <name type="scientific">Tanacetum coccineum</name>
    <dbReference type="NCBI Taxonomy" id="301880"/>
    <lineage>
        <taxon>Eukaryota</taxon>
        <taxon>Viridiplantae</taxon>
        <taxon>Streptophyta</taxon>
        <taxon>Embryophyta</taxon>
        <taxon>Tracheophyta</taxon>
        <taxon>Spermatophyta</taxon>
        <taxon>Magnoliopsida</taxon>
        <taxon>eudicotyledons</taxon>
        <taxon>Gunneridae</taxon>
        <taxon>Pentapetalae</taxon>
        <taxon>asterids</taxon>
        <taxon>campanulids</taxon>
        <taxon>Asterales</taxon>
        <taxon>Asteraceae</taxon>
        <taxon>Asteroideae</taxon>
        <taxon>Anthemideae</taxon>
        <taxon>Anthemidinae</taxon>
        <taxon>Tanacetum</taxon>
    </lineage>
</organism>
<feature type="domain" description="Reverse transcriptase Ty1/copia-type" evidence="2">
    <location>
        <begin position="335"/>
        <end position="448"/>
    </location>
</feature>